<dbReference type="EMBL" id="CAEZVL010000183">
    <property type="protein sequence ID" value="CAB4637287.1"/>
    <property type="molecule type" value="Genomic_DNA"/>
</dbReference>
<accession>A0A6J6JJ22</accession>
<gene>
    <name evidence="1" type="ORF">UFOPK1960_01066</name>
</gene>
<evidence type="ECO:0000313" key="1">
    <source>
        <dbReference type="EMBL" id="CAB4637287.1"/>
    </source>
</evidence>
<reference evidence="1" key="1">
    <citation type="submission" date="2020-05" db="EMBL/GenBank/DDBJ databases">
        <authorList>
            <person name="Chiriac C."/>
            <person name="Salcher M."/>
            <person name="Ghai R."/>
            <person name="Kavagutti S V."/>
        </authorList>
    </citation>
    <scope>NUCLEOTIDE SEQUENCE</scope>
</reference>
<organism evidence="1">
    <name type="scientific">freshwater metagenome</name>
    <dbReference type="NCBI Taxonomy" id="449393"/>
    <lineage>
        <taxon>unclassified sequences</taxon>
        <taxon>metagenomes</taxon>
        <taxon>ecological metagenomes</taxon>
    </lineage>
</organism>
<dbReference type="AlphaFoldDB" id="A0A6J6JJ22"/>
<proteinExistence type="predicted"/>
<protein>
    <submittedName>
        <fullName evidence="1">Unannotated protein</fullName>
    </submittedName>
</protein>
<name>A0A6J6JJ22_9ZZZZ</name>
<sequence>MPENTMKTAMKEPMAIESWWGFKRRGPEGVAVVSSCVLMQVER</sequence>